<dbReference type="Proteomes" id="UP000653904">
    <property type="component" value="Unassembled WGS sequence"/>
</dbReference>
<evidence type="ECO:0000313" key="2">
    <source>
        <dbReference type="Proteomes" id="UP000653904"/>
    </source>
</evidence>
<name>A0AAW3X5H0_9CLOT</name>
<proteinExistence type="predicted"/>
<dbReference type="RefSeq" id="WP_118538981.1">
    <property type="nucleotide sequence ID" value="NZ_JACOOW010000012.1"/>
</dbReference>
<dbReference type="EMBL" id="JACOOW010000012">
    <property type="protein sequence ID" value="MBC5657201.1"/>
    <property type="molecule type" value="Genomic_DNA"/>
</dbReference>
<reference evidence="1 2" key="1">
    <citation type="submission" date="2020-08" db="EMBL/GenBank/DDBJ databases">
        <title>Genome public.</title>
        <authorList>
            <person name="Liu C."/>
            <person name="Sun Q."/>
        </authorList>
    </citation>
    <scope>NUCLEOTIDE SEQUENCE [LARGE SCALE GENOMIC DNA]</scope>
    <source>
        <strain evidence="1 2">BX14</strain>
    </source>
</reference>
<keyword evidence="2" id="KW-1185">Reference proteome</keyword>
<comment type="caution">
    <text evidence="1">The sequence shown here is derived from an EMBL/GenBank/DDBJ whole genome shotgun (WGS) entry which is preliminary data.</text>
</comment>
<accession>A0AAW3X5H0</accession>
<protein>
    <submittedName>
        <fullName evidence="1">Uncharacterized protein</fullName>
    </submittedName>
</protein>
<gene>
    <name evidence="1" type="ORF">H8S19_09055</name>
</gene>
<dbReference type="AlphaFoldDB" id="A0AAW3X5H0"/>
<organism evidence="1 2">
    <name type="scientific">Clostridium segne</name>
    <dbReference type="NCBI Taxonomy" id="2763038"/>
    <lineage>
        <taxon>Bacteria</taxon>
        <taxon>Bacillati</taxon>
        <taxon>Bacillota</taxon>
        <taxon>Clostridia</taxon>
        <taxon>Eubacteriales</taxon>
        <taxon>Clostridiaceae</taxon>
        <taxon>Clostridium</taxon>
    </lineage>
</organism>
<evidence type="ECO:0000313" key="1">
    <source>
        <dbReference type="EMBL" id="MBC5657201.1"/>
    </source>
</evidence>
<sequence>MMKEKKLSQMILKLHDRAEAAKYDGDSSPPYQEVKMLNFHDEESVVHTVLEDFYAVGALADELTHGFHMEERGYIDRTEVNSRLIAFARELERILDKWETHAVLIA</sequence>